<gene>
    <name evidence="1" type="ORF">METZ01_LOCUS435780</name>
</gene>
<accession>A0A382YI09</accession>
<sequence length="47" mass="5245">WYPEGVEVSLTSASSEERVELETGRVLLPWKGPKGSFVMRIQPLTSP</sequence>
<feature type="non-terminal residue" evidence="1">
    <location>
        <position position="1"/>
    </location>
</feature>
<organism evidence="1">
    <name type="scientific">marine metagenome</name>
    <dbReference type="NCBI Taxonomy" id="408172"/>
    <lineage>
        <taxon>unclassified sequences</taxon>
        <taxon>metagenomes</taxon>
        <taxon>ecological metagenomes</taxon>
    </lineage>
</organism>
<reference evidence="1" key="1">
    <citation type="submission" date="2018-05" db="EMBL/GenBank/DDBJ databases">
        <authorList>
            <person name="Lanie J.A."/>
            <person name="Ng W.-L."/>
            <person name="Kazmierczak K.M."/>
            <person name="Andrzejewski T.M."/>
            <person name="Davidsen T.M."/>
            <person name="Wayne K.J."/>
            <person name="Tettelin H."/>
            <person name="Glass J.I."/>
            <person name="Rusch D."/>
            <person name="Podicherti R."/>
            <person name="Tsui H.-C.T."/>
            <person name="Winkler M.E."/>
        </authorList>
    </citation>
    <scope>NUCLEOTIDE SEQUENCE</scope>
</reference>
<dbReference type="EMBL" id="UINC01176003">
    <property type="protein sequence ID" value="SVD82926.1"/>
    <property type="molecule type" value="Genomic_DNA"/>
</dbReference>
<proteinExistence type="predicted"/>
<dbReference type="AlphaFoldDB" id="A0A382YI09"/>
<evidence type="ECO:0000313" key="1">
    <source>
        <dbReference type="EMBL" id="SVD82926.1"/>
    </source>
</evidence>
<protein>
    <submittedName>
        <fullName evidence="1">Uncharacterized protein</fullName>
    </submittedName>
</protein>
<name>A0A382YI09_9ZZZZ</name>